<dbReference type="SUPFAM" id="SSF51703">
    <property type="entry name" value="Cobalamin (vitamin B12)-dependent enzymes"/>
    <property type="match status" value="1"/>
</dbReference>
<reference evidence="2" key="1">
    <citation type="submission" date="2021-04" db="EMBL/GenBank/DDBJ databases">
        <authorList>
            <person name="Rodrigo-Torres L."/>
            <person name="Arahal R. D."/>
            <person name="Lucena T."/>
        </authorList>
    </citation>
    <scope>NUCLEOTIDE SEQUENCE</scope>
    <source>
        <strain evidence="2">AS29M-1</strain>
    </source>
</reference>
<dbReference type="Pfam" id="PF01642">
    <property type="entry name" value="MM_CoA_mutase"/>
    <property type="match status" value="1"/>
</dbReference>
<organism evidence="2 3">
    <name type="scientific">Parvicella tangerina</name>
    <dbReference type="NCBI Taxonomy" id="2829795"/>
    <lineage>
        <taxon>Bacteria</taxon>
        <taxon>Pseudomonadati</taxon>
        <taxon>Bacteroidota</taxon>
        <taxon>Flavobacteriia</taxon>
        <taxon>Flavobacteriales</taxon>
        <taxon>Parvicellaceae</taxon>
        <taxon>Parvicella</taxon>
    </lineage>
</organism>
<keyword evidence="3" id="KW-1185">Reference proteome</keyword>
<dbReference type="GO" id="GO:0031419">
    <property type="term" value="F:cobalamin binding"/>
    <property type="evidence" value="ECO:0007669"/>
    <property type="project" value="InterPro"/>
</dbReference>
<evidence type="ECO:0000313" key="2">
    <source>
        <dbReference type="EMBL" id="CAG5085873.1"/>
    </source>
</evidence>
<dbReference type="KEGG" id="ptan:CRYO30217_02917"/>
<feature type="domain" description="Methylmalonyl-CoA mutase alpha/beta chain catalytic" evidence="1">
    <location>
        <begin position="167"/>
        <end position="421"/>
    </location>
</feature>
<accession>A0A916NIW1</accession>
<proteinExistence type="predicted"/>
<dbReference type="AlphaFoldDB" id="A0A916NIW1"/>
<evidence type="ECO:0000313" key="3">
    <source>
        <dbReference type="Proteomes" id="UP000683507"/>
    </source>
</evidence>
<gene>
    <name evidence="2" type="primary">mcm</name>
    <name evidence="2" type="ORF">CRYO30217_02917</name>
</gene>
<evidence type="ECO:0000259" key="1">
    <source>
        <dbReference type="Pfam" id="PF01642"/>
    </source>
</evidence>
<dbReference type="EMBL" id="OU015584">
    <property type="protein sequence ID" value="CAG5085873.1"/>
    <property type="molecule type" value="Genomic_DNA"/>
</dbReference>
<protein>
    <submittedName>
        <fullName evidence="2">Methylmalonyl-CoA mutase</fullName>
        <ecNumber evidence="2">5.4.99.2</ecNumber>
    </submittedName>
</protein>
<name>A0A916NIW1_9FLAO</name>
<dbReference type="Proteomes" id="UP000683507">
    <property type="component" value="Chromosome"/>
</dbReference>
<dbReference type="PANTHER" id="PTHR48101">
    <property type="entry name" value="METHYLMALONYL-COA MUTASE, MITOCHONDRIAL-RELATED"/>
    <property type="match status" value="1"/>
</dbReference>
<dbReference type="Gene3D" id="3.20.20.240">
    <property type="entry name" value="Methylmalonyl-CoA mutase"/>
    <property type="match status" value="1"/>
</dbReference>
<dbReference type="EC" id="5.4.99.2" evidence="2"/>
<dbReference type="PANTHER" id="PTHR48101:SF1">
    <property type="entry name" value="METHYLMALONYL-COA MUTASE, LARGE SUBUNIT"/>
    <property type="match status" value="1"/>
</dbReference>
<dbReference type="InterPro" id="IPR016176">
    <property type="entry name" value="Cbl-dep_enz_cat"/>
</dbReference>
<keyword evidence="2" id="KW-0413">Isomerase</keyword>
<sequence>MDFNQFFKGSSEQEWKEKIIKDLKGGSLDDLIWQSEIGPIDPILFTYENKYGRVVPKPDQADNSWEIAASFDCSNPIQANKEILKALEGGVNHIRLHHCSPADIKTVLEGVMVDIIKTTIFTNEANFEDLSSVLTAFDAESITITASPIAEGLRTGSQTNLIGDHFTVNGAYLADLGLNLDHQVGMMLAMGHEYFLKLVEGGQSADLAAQHIAFEIGIGISYFPEIAKIGAFRLLWKTLMNEYGASNAYATLHARTSNFYYANLDINNNQLRGTTAAMAASIAGAESIEVLPYDHNLSEKFSDGLRLAKNIQLLLQEESYFNQVKDAAAGSYYIEQLTDLLIERGWSYFQEIDKQGSFQNAKENGLIAATIKADIDLKKKDFNAGELKLVGVNFQLNSADKITEEAPSENIMNANRLAQLKAH</sequence>
<dbReference type="GO" id="GO:0004494">
    <property type="term" value="F:methylmalonyl-CoA mutase activity"/>
    <property type="evidence" value="ECO:0007669"/>
    <property type="project" value="UniProtKB-EC"/>
</dbReference>
<dbReference type="RefSeq" id="WP_258543114.1">
    <property type="nucleotide sequence ID" value="NZ_OU015584.1"/>
</dbReference>
<dbReference type="InterPro" id="IPR006099">
    <property type="entry name" value="MeMalonylCoA_mutase_a/b_cat"/>
</dbReference>